<evidence type="ECO:0000313" key="2">
    <source>
        <dbReference type="Proteomes" id="UP001197093"/>
    </source>
</evidence>
<dbReference type="SUPFAM" id="SSF50630">
    <property type="entry name" value="Acid proteases"/>
    <property type="match status" value="1"/>
</dbReference>
<keyword evidence="2" id="KW-1185">Reference proteome</keyword>
<dbReference type="AlphaFoldDB" id="A0AAD4I6I9"/>
<reference evidence="1" key="1">
    <citation type="submission" date="2023-02" db="EMBL/GenBank/DDBJ databases">
        <authorList>
            <person name="Palmer J.M."/>
        </authorList>
    </citation>
    <scope>NUCLEOTIDE SEQUENCE</scope>
    <source>
        <strain evidence="1">FW57</strain>
    </source>
</reference>
<proteinExistence type="predicted"/>
<organism evidence="1 2">
    <name type="scientific">Staphylotrichum longicolle</name>
    <dbReference type="NCBI Taxonomy" id="669026"/>
    <lineage>
        <taxon>Eukaryota</taxon>
        <taxon>Fungi</taxon>
        <taxon>Dikarya</taxon>
        <taxon>Ascomycota</taxon>
        <taxon>Pezizomycotina</taxon>
        <taxon>Sordariomycetes</taxon>
        <taxon>Sordariomycetidae</taxon>
        <taxon>Sordariales</taxon>
        <taxon>Chaetomiaceae</taxon>
        <taxon>Staphylotrichum</taxon>
    </lineage>
</organism>
<dbReference type="Gene3D" id="2.40.70.10">
    <property type="entry name" value="Acid Proteases"/>
    <property type="match status" value="1"/>
</dbReference>
<gene>
    <name evidence="1" type="ORF">NEMBOFW57_004253</name>
</gene>
<evidence type="ECO:0008006" key="3">
    <source>
        <dbReference type="Google" id="ProtNLM"/>
    </source>
</evidence>
<evidence type="ECO:0000313" key="1">
    <source>
        <dbReference type="EMBL" id="KAG7294183.1"/>
    </source>
</evidence>
<name>A0AAD4I6I9_9PEZI</name>
<dbReference type="InterPro" id="IPR021109">
    <property type="entry name" value="Peptidase_aspartic_dom_sf"/>
</dbReference>
<sequence>MTAAQCRSRRGGFISQAQSILDASTDGLDTTNRNWKLLGNEMKKAAHATLKLGDGAVDMVVGLITGGRNFTASHLGLASGSVFLQTLKAKGLIAAQSFGIDVGSQSTDYPRRGSLVLGGYDSGKFASSYRQFLVRTPNNDDDRLIERFCPLQVKLSEIKLIGSSLNNTNGLTKQMEAVILTRSSNTVACIEPYDNLFRLPSETVKPVMTWFSDLTSYTEGPVKPEKYNDKLLNLEPGLVYPRTAGSFNGSMRITIDEDFTVDIPLHELWRPLRGLDSTGEVILHDDFNELQVYGADARESLYAPVLGKAFLSQATNTSALISFHQHQNKHLGGK</sequence>
<dbReference type="Proteomes" id="UP001197093">
    <property type="component" value="Unassembled WGS sequence"/>
</dbReference>
<accession>A0AAD4I6I9</accession>
<dbReference type="EMBL" id="JAHCVI010000001">
    <property type="protein sequence ID" value="KAG7294183.1"/>
    <property type="molecule type" value="Genomic_DNA"/>
</dbReference>
<comment type="caution">
    <text evidence="1">The sequence shown here is derived from an EMBL/GenBank/DDBJ whole genome shotgun (WGS) entry which is preliminary data.</text>
</comment>
<protein>
    <recommendedName>
        <fullName evidence="3">Peptidase A1 domain-containing protein</fullName>
    </recommendedName>
</protein>